<feature type="coiled-coil region" evidence="1">
    <location>
        <begin position="298"/>
        <end position="340"/>
    </location>
</feature>
<proteinExistence type="predicted"/>
<reference evidence="2 3" key="1">
    <citation type="journal article" date="2014" name="Genome Biol. Evol.">
        <title>The secreted proteins of Achlya hypogyna and Thraustotheca clavata identify the ancestral oomycete secretome and reveal gene acquisitions by horizontal gene transfer.</title>
        <authorList>
            <person name="Misner I."/>
            <person name="Blouin N."/>
            <person name="Leonard G."/>
            <person name="Richards T.A."/>
            <person name="Lane C.E."/>
        </authorList>
    </citation>
    <scope>NUCLEOTIDE SEQUENCE [LARGE SCALE GENOMIC DNA]</scope>
    <source>
        <strain evidence="2 3">ATCC 34112</strain>
    </source>
</reference>
<evidence type="ECO:0000313" key="3">
    <source>
        <dbReference type="Proteomes" id="UP000243217"/>
    </source>
</evidence>
<evidence type="ECO:0000313" key="2">
    <source>
        <dbReference type="EMBL" id="OQS01875.1"/>
    </source>
</evidence>
<sequence length="592" mass="69070">MDDGTDALSVVKDILQVDASLMDYIKDKKKSLNNVKSLGLHPEAYITATCSNLINDMDGVESELSEYTSSIQSAHNQTSRISALKPNYQSTSARFDKMLANFEQERKNDSLILNKSRRGNYDDFESQTSLRRATPVDDAVFNDRFKIHLNESPKSNSILSITQSPDFDSQRLLEKTKSQLINDNRKMLAYLEKELHERQQKEMNKILLEHESLLELEIQRLHDKYAIESKARRAALYTQLEKEKRVAIQEIDDEFLCDEANVETKARQLLQMEIVNLRQDKATALLKMHEETLGRLRKEMLEKSTIETQQELTKLKEALNKGSELRLTQLREELEHVKKIKLKEVEDRAKIALDDESSRLSCEHATQLSEKVHALETRLREHHRFEIRQLEQQLAIEETRVLNDLTIKMHEVHNIKINEVEEQHSRQSRQRLHELQLGYENEFHSRVDTLKASLDQQLETELRAHLSKHQTDLADALDNTKVQFIQHLERLRREWSYVFNCTKPLPSVQSPTKDVGKWIDNVANEFAQISSQNATLVETVDRLSKQLLALKVKNQRNHDSEEINHIRVELDERNQIIKQLYHANESLLKRVQ</sequence>
<keyword evidence="1" id="KW-0175">Coiled coil</keyword>
<organism evidence="2 3">
    <name type="scientific">Thraustotheca clavata</name>
    <dbReference type="NCBI Taxonomy" id="74557"/>
    <lineage>
        <taxon>Eukaryota</taxon>
        <taxon>Sar</taxon>
        <taxon>Stramenopiles</taxon>
        <taxon>Oomycota</taxon>
        <taxon>Saprolegniomycetes</taxon>
        <taxon>Saprolegniales</taxon>
        <taxon>Achlyaceae</taxon>
        <taxon>Thraustotheca</taxon>
    </lineage>
</organism>
<dbReference type="OrthoDB" id="78712at2759"/>
<accession>A0A1V9ZV50</accession>
<gene>
    <name evidence="2" type="ORF">THRCLA_21584</name>
</gene>
<dbReference type="AlphaFoldDB" id="A0A1V9ZV50"/>
<evidence type="ECO:0000256" key="1">
    <source>
        <dbReference type="SAM" id="Coils"/>
    </source>
</evidence>
<keyword evidence="3" id="KW-1185">Reference proteome</keyword>
<dbReference type="EMBL" id="JNBS01001371">
    <property type="protein sequence ID" value="OQS01875.1"/>
    <property type="molecule type" value="Genomic_DNA"/>
</dbReference>
<protein>
    <submittedName>
        <fullName evidence="2">Uncharacterized protein</fullName>
    </submittedName>
</protein>
<dbReference type="Proteomes" id="UP000243217">
    <property type="component" value="Unassembled WGS sequence"/>
</dbReference>
<dbReference type="STRING" id="74557.A0A1V9ZV50"/>
<name>A0A1V9ZV50_9STRA</name>
<feature type="non-terminal residue" evidence="2">
    <location>
        <position position="592"/>
    </location>
</feature>
<comment type="caution">
    <text evidence="2">The sequence shown here is derived from an EMBL/GenBank/DDBJ whole genome shotgun (WGS) entry which is preliminary data.</text>
</comment>